<evidence type="ECO:0000256" key="3">
    <source>
        <dbReference type="ARBA" id="ARBA00022900"/>
    </source>
</evidence>
<comment type="similarity">
    <text evidence="1">Belongs to the protease inhibitor I13 (potato type I serine protease inhibitor) family.</text>
</comment>
<dbReference type="Pfam" id="PF00280">
    <property type="entry name" value="potato_inhibit"/>
    <property type="match status" value="1"/>
</dbReference>
<evidence type="ECO:0000313" key="5">
    <source>
        <dbReference type="Proteomes" id="UP000283530"/>
    </source>
</evidence>
<gene>
    <name evidence="4" type="ORF">CKAN_00960000</name>
</gene>
<reference evidence="4 5" key="1">
    <citation type="journal article" date="2019" name="Nat. Plants">
        <title>Stout camphor tree genome fills gaps in understanding of flowering plant genome evolution.</title>
        <authorList>
            <person name="Chaw S.M."/>
            <person name="Liu Y.C."/>
            <person name="Wu Y.W."/>
            <person name="Wang H.Y."/>
            <person name="Lin C.I."/>
            <person name="Wu C.S."/>
            <person name="Ke H.M."/>
            <person name="Chang L.Y."/>
            <person name="Hsu C.Y."/>
            <person name="Yang H.T."/>
            <person name="Sudianto E."/>
            <person name="Hsu M.H."/>
            <person name="Wu K.P."/>
            <person name="Wang L.N."/>
            <person name="Leebens-Mack J.H."/>
            <person name="Tsai I.J."/>
        </authorList>
    </citation>
    <scope>NUCLEOTIDE SEQUENCE [LARGE SCALE GENOMIC DNA]</scope>
    <source>
        <strain evidence="5">cv. Chaw 1501</strain>
        <tissue evidence="4">Young leaves</tissue>
    </source>
</reference>
<dbReference type="InterPro" id="IPR000864">
    <property type="entry name" value="Prot_inh_pot1"/>
</dbReference>
<proteinExistence type="inferred from homology"/>
<evidence type="ECO:0000313" key="4">
    <source>
        <dbReference type="EMBL" id="RWR80939.1"/>
    </source>
</evidence>
<dbReference type="Proteomes" id="UP000283530">
    <property type="component" value="Unassembled WGS sequence"/>
</dbReference>
<dbReference type="AlphaFoldDB" id="A0A443NQZ3"/>
<evidence type="ECO:0000256" key="2">
    <source>
        <dbReference type="ARBA" id="ARBA00022690"/>
    </source>
</evidence>
<keyword evidence="5" id="KW-1185">Reference proteome</keyword>
<dbReference type="STRING" id="337451.A0A443NQZ3"/>
<keyword evidence="3" id="KW-0722">Serine protease inhibitor</keyword>
<dbReference type="EMBL" id="QPKB01000003">
    <property type="protein sequence ID" value="RWR80939.1"/>
    <property type="molecule type" value="Genomic_DNA"/>
</dbReference>
<organism evidence="4 5">
    <name type="scientific">Cinnamomum micranthum f. kanehirae</name>
    <dbReference type="NCBI Taxonomy" id="337451"/>
    <lineage>
        <taxon>Eukaryota</taxon>
        <taxon>Viridiplantae</taxon>
        <taxon>Streptophyta</taxon>
        <taxon>Embryophyta</taxon>
        <taxon>Tracheophyta</taxon>
        <taxon>Spermatophyta</taxon>
        <taxon>Magnoliopsida</taxon>
        <taxon>Magnoliidae</taxon>
        <taxon>Laurales</taxon>
        <taxon>Lauraceae</taxon>
        <taxon>Cinnamomum</taxon>
    </lineage>
</organism>
<evidence type="ECO:0000256" key="1">
    <source>
        <dbReference type="ARBA" id="ARBA00008210"/>
    </source>
</evidence>
<dbReference type="GO" id="GO:0009611">
    <property type="term" value="P:response to wounding"/>
    <property type="evidence" value="ECO:0007669"/>
    <property type="project" value="InterPro"/>
</dbReference>
<sequence>MAAIFHAAPAGKSSWGELVGVKGQVAATTIERENPLVHAHVIQEGTPTTRDLNSSRVWLWVDSNGIVTKVPRIG</sequence>
<dbReference type="Gene3D" id="3.30.10.10">
    <property type="entry name" value="Trypsin Inhibitor V, subunit A"/>
    <property type="match status" value="1"/>
</dbReference>
<accession>A0A443NQZ3</accession>
<name>A0A443NQZ3_9MAGN</name>
<dbReference type="PANTHER" id="PTHR33091:SF73">
    <property type="entry name" value="INHIBITOR OF TRYPSIN AND HAGEMAN FACTOR-LIKE"/>
    <property type="match status" value="1"/>
</dbReference>
<dbReference type="OrthoDB" id="10013825at2759"/>
<protein>
    <submittedName>
        <fullName evidence="4">Uncharacterized protein</fullName>
    </submittedName>
</protein>
<dbReference type="SUPFAM" id="SSF54654">
    <property type="entry name" value="CI-2 family of serine protease inhibitors"/>
    <property type="match status" value="1"/>
</dbReference>
<dbReference type="PANTHER" id="PTHR33091">
    <property type="entry name" value="PROTEIN, PUTATIVE, EXPRESSED-RELATED"/>
    <property type="match status" value="1"/>
</dbReference>
<dbReference type="GO" id="GO:0004867">
    <property type="term" value="F:serine-type endopeptidase inhibitor activity"/>
    <property type="evidence" value="ECO:0007669"/>
    <property type="project" value="UniProtKB-KW"/>
</dbReference>
<keyword evidence="2" id="KW-0646">Protease inhibitor</keyword>
<comment type="caution">
    <text evidence="4">The sequence shown here is derived from an EMBL/GenBank/DDBJ whole genome shotgun (WGS) entry which is preliminary data.</text>
</comment>
<dbReference type="InterPro" id="IPR036354">
    <property type="entry name" value="Prot_inh_pot1_sf"/>
</dbReference>